<protein>
    <submittedName>
        <fullName evidence="1">SH2 domain-containing adapter protein F</fullName>
    </submittedName>
</protein>
<name>A0A4V6AMS7_COLLU</name>
<evidence type="ECO:0000313" key="1">
    <source>
        <dbReference type="EMBL" id="TKS69832.1"/>
    </source>
</evidence>
<accession>A0A4V6AMS7</accession>
<dbReference type="Proteomes" id="UP000298787">
    <property type="component" value="Chromosome 4"/>
</dbReference>
<evidence type="ECO:0000313" key="2">
    <source>
        <dbReference type="Proteomes" id="UP000298787"/>
    </source>
</evidence>
<gene>
    <name evidence="1" type="ORF">D9C73_003899</name>
</gene>
<dbReference type="AlphaFoldDB" id="A0A4V6AMS7"/>
<dbReference type="EMBL" id="CM014081">
    <property type="protein sequence ID" value="TKS69832.1"/>
    <property type="molecule type" value="Genomic_DNA"/>
</dbReference>
<reference evidence="1 2" key="1">
    <citation type="submission" date="2019-01" db="EMBL/GenBank/DDBJ databases">
        <title>Genome Assembly of Collichthys lucidus.</title>
        <authorList>
            <person name="Cai M."/>
            <person name="Xiao S."/>
        </authorList>
    </citation>
    <scope>NUCLEOTIDE SEQUENCE [LARGE SCALE GENOMIC DNA]</scope>
    <source>
        <strain evidence="1">JT15FE1705JMU</strain>
        <tissue evidence="1">Muscle</tissue>
    </source>
</reference>
<sequence>MPKRHPLAHEGASPGKLIILEDYADPFDAEQAGGTQTITEKVTTENDGYMEPYEAQKMMAVPRMFVMSYTRIHLLRLVTLTSTRGWASTAGQSAPNHFSMNTHTHRHTPPVSQAGRRPCESFPTVQRRPVVQTACMIELPRTNTLQSSPLAGPQAIVTPLHPKLPLTKLRESTPTTKSSVPATLERETLGTKVEAFKEHHGSFIFLSQIINAKSGIFISATLITGLTDSHRKSSMLLRAALQWTGHCYRPHRSARTQETRQVRQHASELIKPKQMWQTKRSVAYTRQQMSGYIASPCSSQLPLSAPSASPHVTVIRPLAGHPGLDTEPINTSPGAPRNYQNYTACFEIHIPSDHCFLTESRFPMIVPSEEFGHNFLPAPICLVFGSSVKVLLGSAFTRCSPTWQRLSQYKQIVEGFYFSSTIHLLCSDCQRKGQPSFSQRRMSLPVPHPPQCVHKNLHNSGRKCQYIESIAIRRYRHYSCLPRCDLEELADNNLSANEHRSSYWHSSTLTGGHCGLSQKSLTQIPAHHQSAAFKPVQLLQYINYCM</sequence>
<organism evidence="1 2">
    <name type="scientific">Collichthys lucidus</name>
    <name type="common">Big head croaker</name>
    <name type="synonym">Sciaena lucida</name>
    <dbReference type="NCBI Taxonomy" id="240159"/>
    <lineage>
        <taxon>Eukaryota</taxon>
        <taxon>Metazoa</taxon>
        <taxon>Chordata</taxon>
        <taxon>Craniata</taxon>
        <taxon>Vertebrata</taxon>
        <taxon>Euteleostomi</taxon>
        <taxon>Actinopterygii</taxon>
        <taxon>Neopterygii</taxon>
        <taxon>Teleostei</taxon>
        <taxon>Neoteleostei</taxon>
        <taxon>Acanthomorphata</taxon>
        <taxon>Eupercaria</taxon>
        <taxon>Sciaenidae</taxon>
        <taxon>Collichthys</taxon>
    </lineage>
</organism>
<proteinExistence type="predicted"/>
<keyword evidence="2" id="KW-1185">Reference proteome</keyword>